<feature type="region of interest" description="Disordered" evidence="1">
    <location>
        <begin position="53"/>
        <end position="73"/>
    </location>
</feature>
<name>A0AA39NJ48_9AGAR</name>
<dbReference type="AlphaFoldDB" id="A0AA39NJ48"/>
<keyword evidence="3" id="KW-1185">Reference proteome</keyword>
<evidence type="ECO:0000313" key="3">
    <source>
        <dbReference type="Proteomes" id="UP001175227"/>
    </source>
</evidence>
<organism evidence="2 3">
    <name type="scientific">Armillaria novae-zelandiae</name>
    <dbReference type="NCBI Taxonomy" id="153914"/>
    <lineage>
        <taxon>Eukaryota</taxon>
        <taxon>Fungi</taxon>
        <taxon>Dikarya</taxon>
        <taxon>Basidiomycota</taxon>
        <taxon>Agaricomycotina</taxon>
        <taxon>Agaricomycetes</taxon>
        <taxon>Agaricomycetidae</taxon>
        <taxon>Agaricales</taxon>
        <taxon>Marasmiineae</taxon>
        <taxon>Physalacriaceae</taxon>
        <taxon>Armillaria</taxon>
    </lineage>
</organism>
<sequence>MAPSSTAGPSTPVVDATIYAQGFWPQIDLQYHKPPSCKALKWLRLSVLPAAPKSLSKPPKQGRKGSVGPASTVHLPGLPMTTLLDPLILSGDGTIAQGLAQVDTINTQLELLGKVVNSFHADWEDVISELADGLDSFASCEHGSEIIDAHTAVSDFLKSFIVHPGSGGSGDVADV</sequence>
<evidence type="ECO:0000256" key="1">
    <source>
        <dbReference type="SAM" id="MobiDB-lite"/>
    </source>
</evidence>
<protein>
    <submittedName>
        <fullName evidence="2">Uncharacterized protein</fullName>
    </submittedName>
</protein>
<evidence type="ECO:0000313" key="2">
    <source>
        <dbReference type="EMBL" id="KAK0466489.1"/>
    </source>
</evidence>
<reference evidence="2" key="1">
    <citation type="submission" date="2023-06" db="EMBL/GenBank/DDBJ databases">
        <authorList>
            <consortium name="Lawrence Berkeley National Laboratory"/>
            <person name="Ahrendt S."/>
            <person name="Sahu N."/>
            <person name="Indic B."/>
            <person name="Wong-Bajracharya J."/>
            <person name="Merenyi Z."/>
            <person name="Ke H.-M."/>
            <person name="Monk M."/>
            <person name="Kocsube S."/>
            <person name="Drula E."/>
            <person name="Lipzen A."/>
            <person name="Balint B."/>
            <person name="Henrissat B."/>
            <person name="Andreopoulos B."/>
            <person name="Martin F.M."/>
            <person name="Harder C.B."/>
            <person name="Rigling D."/>
            <person name="Ford K.L."/>
            <person name="Foster G.D."/>
            <person name="Pangilinan J."/>
            <person name="Papanicolaou A."/>
            <person name="Barry K."/>
            <person name="LaButti K."/>
            <person name="Viragh M."/>
            <person name="Koriabine M."/>
            <person name="Yan M."/>
            <person name="Riley R."/>
            <person name="Champramary S."/>
            <person name="Plett K.L."/>
            <person name="Tsai I.J."/>
            <person name="Slot J."/>
            <person name="Sipos G."/>
            <person name="Plett J."/>
            <person name="Nagy L.G."/>
            <person name="Grigoriev I.V."/>
        </authorList>
    </citation>
    <scope>NUCLEOTIDE SEQUENCE</scope>
    <source>
        <strain evidence="2">ICMP 16352</strain>
    </source>
</reference>
<comment type="caution">
    <text evidence="2">The sequence shown here is derived from an EMBL/GenBank/DDBJ whole genome shotgun (WGS) entry which is preliminary data.</text>
</comment>
<dbReference type="EMBL" id="JAUEPR010000086">
    <property type="protein sequence ID" value="KAK0466489.1"/>
    <property type="molecule type" value="Genomic_DNA"/>
</dbReference>
<dbReference type="Proteomes" id="UP001175227">
    <property type="component" value="Unassembled WGS sequence"/>
</dbReference>
<accession>A0AA39NJ48</accession>
<gene>
    <name evidence="2" type="ORF">IW261DRAFT_1426966</name>
</gene>
<proteinExistence type="predicted"/>